<evidence type="ECO:0000256" key="9">
    <source>
        <dbReference type="SAM" id="MobiDB-lite"/>
    </source>
</evidence>
<dbReference type="GO" id="GO:0006099">
    <property type="term" value="P:tricarboxylic acid cycle"/>
    <property type="evidence" value="ECO:0007669"/>
    <property type="project" value="UniProtKB-UniPathway"/>
</dbReference>
<protein>
    <recommendedName>
        <fullName evidence="8">Succinyl-CoA synthetase beta chain</fullName>
    </recommendedName>
</protein>
<dbReference type="KEGG" id="fcy:FRACYDRAFT_276978"/>
<evidence type="ECO:0000256" key="5">
    <source>
        <dbReference type="ARBA" id="ARBA00022723"/>
    </source>
</evidence>
<dbReference type="EMBL" id="KV784369">
    <property type="protein sequence ID" value="OEU11192.1"/>
    <property type="molecule type" value="Genomic_DNA"/>
</dbReference>
<evidence type="ECO:0000256" key="6">
    <source>
        <dbReference type="ARBA" id="ARBA00022741"/>
    </source>
</evidence>
<accession>A0A1E7EZ30</accession>
<dbReference type="PROSITE" id="PS01217">
    <property type="entry name" value="SUCCINYL_COA_LIG_3"/>
    <property type="match status" value="1"/>
</dbReference>
<dbReference type="Gene3D" id="3.40.50.261">
    <property type="entry name" value="Succinyl-CoA synthetase domains"/>
    <property type="match status" value="1"/>
</dbReference>
<evidence type="ECO:0000256" key="8">
    <source>
        <dbReference type="ARBA" id="ARBA00082254"/>
    </source>
</evidence>
<evidence type="ECO:0000256" key="7">
    <source>
        <dbReference type="ARBA" id="ARBA00022842"/>
    </source>
</evidence>
<keyword evidence="13" id="KW-1185">Reference proteome</keyword>
<evidence type="ECO:0000256" key="4">
    <source>
        <dbReference type="ARBA" id="ARBA00022598"/>
    </source>
</evidence>
<dbReference type="PANTHER" id="PTHR11815:SF10">
    <property type="entry name" value="SUCCINATE--COA LIGASE [GDP-FORMING] SUBUNIT BETA, MITOCHONDRIAL"/>
    <property type="match status" value="1"/>
</dbReference>
<dbReference type="InParanoid" id="A0A1E7EZ30"/>
<feature type="compositionally biased region" description="Polar residues" evidence="9">
    <location>
        <begin position="454"/>
        <end position="466"/>
    </location>
</feature>
<feature type="domain" description="ATP-citrate synthase/succinyl-CoA ligase C-terminal" evidence="10">
    <location>
        <begin position="319"/>
        <end position="445"/>
    </location>
</feature>
<keyword evidence="3" id="KW-0816">Tricarboxylic acid cycle</keyword>
<dbReference type="SUPFAM" id="SSF56059">
    <property type="entry name" value="Glutathione synthetase ATP-binding domain-like"/>
    <property type="match status" value="1"/>
</dbReference>
<dbReference type="InterPro" id="IPR016102">
    <property type="entry name" value="Succinyl-CoA_synth-like"/>
</dbReference>
<evidence type="ECO:0000313" key="12">
    <source>
        <dbReference type="EMBL" id="OEU11192.1"/>
    </source>
</evidence>
<dbReference type="FunFam" id="3.40.50.261:FF:000001">
    <property type="entry name" value="Succinate--CoA ligase [ADP-forming] subunit beta"/>
    <property type="match status" value="1"/>
</dbReference>
<feature type="region of interest" description="Disordered" evidence="9">
    <location>
        <begin position="454"/>
        <end position="499"/>
    </location>
</feature>
<evidence type="ECO:0000256" key="1">
    <source>
        <dbReference type="ARBA" id="ARBA00001946"/>
    </source>
</evidence>
<comment type="cofactor">
    <cofactor evidence="1">
        <name>Mg(2+)</name>
        <dbReference type="ChEBI" id="CHEBI:18420"/>
    </cofactor>
</comment>
<dbReference type="InterPro" id="IPR013815">
    <property type="entry name" value="ATP_grasp_subdomain_1"/>
</dbReference>
<dbReference type="Pfam" id="PF08442">
    <property type="entry name" value="ATP-grasp_2"/>
    <property type="match status" value="1"/>
</dbReference>
<evidence type="ECO:0000313" key="13">
    <source>
        <dbReference type="Proteomes" id="UP000095751"/>
    </source>
</evidence>
<name>A0A1E7EZ30_9STRA</name>
<evidence type="ECO:0000259" key="11">
    <source>
        <dbReference type="Pfam" id="PF08442"/>
    </source>
</evidence>
<dbReference type="Pfam" id="PF00549">
    <property type="entry name" value="Ligase_CoA"/>
    <property type="match status" value="1"/>
</dbReference>
<dbReference type="GO" id="GO:0042709">
    <property type="term" value="C:succinate-CoA ligase complex"/>
    <property type="evidence" value="ECO:0007669"/>
    <property type="project" value="TreeGrafter"/>
</dbReference>
<dbReference type="GO" id="GO:0005739">
    <property type="term" value="C:mitochondrion"/>
    <property type="evidence" value="ECO:0007669"/>
    <property type="project" value="TreeGrafter"/>
</dbReference>
<evidence type="ECO:0000256" key="2">
    <source>
        <dbReference type="ARBA" id="ARBA00005064"/>
    </source>
</evidence>
<feature type="domain" description="ATP-grasp fold succinyl-CoA synthetase-type" evidence="11">
    <location>
        <begin position="31"/>
        <end position="259"/>
    </location>
</feature>
<dbReference type="InterPro" id="IPR005811">
    <property type="entry name" value="SUCC_ACL_C"/>
</dbReference>
<dbReference type="PANTHER" id="PTHR11815">
    <property type="entry name" value="SUCCINYL-COA SYNTHETASE BETA CHAIN"/>
    <property type="match status" value="1"/>
</dbReference>
<dbReference type="GO" id="GO:0006104">
    <property type="term" value="P:succinyl-CoA metabolic process"/>
    <property type="evidence" value="ECO:0007669"/>
    <property type="project" value="TreeGrafter"/>
</dbReference>
<dbReference type="GO" id="GO:0005524">
    <property type="term" value="F:ATP binding"/>
    <property type="evidence" value="ECO:0007669"/>
    <property type="project" value="InterPro"/>
</dbReference>
<keyword evidence="7" id="KW-0460">Magnesium</keyword>
<keyword evidence="5" id="KW-0479">Metal-binding</keyword>
<dbReference type="Gene3D" id="3.30.1490.20">
    <property type="entry name" value="ATP-grasp fold, A domain"/>
    <property type="match status" value="1"/>
</dbReference>
<dbReference type="GO" id="GO:0046872">
    <property type="term" value="F:metal ion binding"/>
    <property type="evidence" value="ECO:0007669"/>
    <property type="project" value="UniProtKB-KW"/>
</dbReference>
<evidence type="ECO:0000256" key="3">
    <source>
        <dbReference type="ARBA" id="ARBA00022532"/>
    </source>
</evidence>
<dbReference type="Proteomes" id="UP000095751">
    <property type="component" value="Unassembled WGS sequence"/>
</dbReference>
<dbReference type="NCBIfam" id="NF001913">
    <property type="entry name" value="PRK00696.1"/>
    <property type="match status" value="1"/>
</dbReference>
<dbReference type="Gene3D" id="3.30.470.20">
    <property type="entry name" value="ATP-grasp fold, B domain"/>
    <property type="match status" value="1"/>
</dbReference>
<dbReference type="SUPFAM" id="SSF52210">
    <property type="entry name" value="Succinyl-CoA synthetase domains"/>
    <property type="match status" value="1"/>
</dbReference>
<dbReference type="OrthoDB" id="1552at2759"/>
<comment type="pathway">
    <text evidence="2">Carbohydrate metabolism; tricarboxylic acid cycle; succinate from succinyl-CoA (ligase route): step 1/1.</text>
</comment>
<dbReference type="AlphaFoldDB" id="A0A1E7EZ30"/>
<keyword evidence="6" id="KW-0547">Nucleotide-binding</keyword>
<proteinExistence type="predicted"/>
<gene>
    <name evidence="12" type="ORF">FRACYDRAFT_276978</name>
</gene>
<sequence length="499" mass="54640">MIATAVRAVELGSRTSIIGRRIQRQQIRYLNVHEYLSMSLLKENGINVPTGYLASTPEEAEDIFLNKLNKKDAVIKAQVLSGGRVGGTFSNGFVGGVHPITSGKEVKDISNHMLHHKLITKQAPDGVICDKVWIVEHLKLKRELYISIVMDRNSQGPLLIGSSFHCSRGSRISDSGGSGGGSSTSISDIALSNPNFIFTEQIDIDDGLQLEQCERFVENITGMEKDDDPTNTNINMIYKLYHSIFIKYDCTQIEINPLAETYDGEVIACDAKINFDDHAQFRQTKIFNMRDYNQEDIREVDAMKNDVNYVGLDGNIGCMVNGAGLAMSTMDLIHDKGGSPANFLDVGGGSNVEQIQKAFEILDNDPDCYVVLINIFGGLMRCDVIAQGILNAASNIGIKTPLIIRLQGTNYEEGKRLIENYTNDDNNDVNITLANDLDDAATKAVQLAEEITATKTKTPSATNSNADAKPVIRPPPRSSSSSSTDVVLDPIPKFDGFPL</sequence>
<keyword evidence="4 12" id="KW-0436">Ligase</keyword>
<dbReference type="GO" id="GO:0004775">
    <property type="term" value="F:succinate-CoA ligase (ADP-forming) activity"/>
    <property type="evidence" value="ECO:0007669"/>
    <property type="project" value="TreeGrafter"/>
</dbReference>
<dbReference type="FunFam" id="3.30.470.20:FF:000002">
    <property type="entry name" value="Succinate--CoA ligase [ADP-forming] subunit beta"/>
    <property type="match status" value="1"/>
</dbReference>
<reference evidence="12 13" key="1">
    <citation type="submission" date="2016-09" db="EMBL/GenBank/DDBJ databases">
        <title>Extensive genetic diversity and differential bi-allelic expression allows diatom success in the polar Southern Ocean.</title>
        <authorList>
            <consortium name="DOE Joint Genome Institute"/>
            <person name="Mock T."/>
            <person name="Otillar R.P."/>
            <person name="Strauss J."/>
            <person name="Dupont C."/>
            <person name="Frickenhaus S."/>
            <person name="Maumus F."/>
            <person name="Mcmullan M."/>
            <person name="Sanges R."/>
            <person name="Schmutz J."/>
            <person name="Toseland A."/>
            <person name="Valas R."/>
            <person name="Veluchamy A."/>
            <person name="Ward B.J."/>
            <person name="Allen A."/>
            <person name="Barry K."/>
            <person name="Falciatore A."/>
            <person name="Ferrante M."/>
            <person name="Fortunato A.E."/>
            <person name="Gloeckner G."/>
            <person name="Gruber A."/>
            <person name="Hipkin R."/>
            <person name="Janech M."/>
            <person name="Kroth P."/>
            <person name="Leese F."/>
            <person name="Lindquist E."/>
            <person name="Lyon B.R."/>
            <person name="Martin J."/>
            <person name="Mayer C."/>
            <person name="Parker M."/>
            <person name="Quesneville H."/>
            <person name="Raymond J."/>
            <person name="Uhlig C."/>
            <person name="Valentin K.U."/>
            <person name="Worden A.Z."/>
            <person name="Armbrust E.V."/>
            <person name="Bowler C."/>
            <person name="Green B."/>
            <person name="Moulton V."/>
            <person name="Van Oosterhout C."/>
            <person name="Grigoriev I."/>
        </authorList>
    </citation>
    <scope>NUCLEOTIDE SEQUENCE [LARGE SCALE GENOMIC DNA]</scope>
    <source>
        <strain evidence="12 13">CCMP1102</strain>
    </source>
</reference>
<dbReference type="InterPro" id="IPR017866">
    <property type="entry name" value="Succ-CoA_synthase_bsu_CS"/>
</dbReference>
<dbReference type="InterPro" id="IPR013650">
    <property type="entry name" value="ATP-grasp_succ-CoA_synth-type"/>
</dbReference>
<evidence type="ECO:0000259" key="10">
    <source>
        <dbReference type="Pfam" id="PF00549"/>
    </source>
</evidence>
<organism evidence="12 13">
    <name type="scientific">Fragilariopsis cylindrus CCMP1102</name>
    <dbReference type="NCBI Taxonomy" id="635003"/>
    <lineage>
        <taxon>Eukaryota</taxon>
        <taxon>Sar</taxon>
        <taxon>Stramenopiles</taxon>
        <taxon>Ochrophyta</taxon>
        <taxon>Bacillariophyta</taxon>
        <taxon>Bacillariophyceae</taxon>
        <taxon>Bacillariophycidae</taxon>
        <taxon>Bacillariales</taxon>
        <taxon>Bacillariaceae</taxon>
        <taxon>Fragilariopsis</taxon>
    </lineage>
</organism>
<dbReference type="UniPathway" id="UPA00223">
    <property type="reaction ID" value="UER00999"/>
</dbReference>